<evidence type="ECO:0008006" key="4">
    <source>
        <dbReference type="Google" id="ProtNLM"/>
    </source>
</evidence>
<dbReference type="AlphaFoldDB" id="A0A087UEY1"/>
<feature type="chain" id="PRO_5001830445" description="Secreted protein" evidence="1">
    <location>
        <begin position="28"/>
        <end position="154"/>
    </location>
</feature>
<reference evidence="2 3" key="1">
    <citation type="submission" date="2013-11" db="EMBL/GenBank/DDBJ databases">
        <title>Genome sequencing of Stegodyphus mimosarum.</title>
        <authorList>
            <person name="Bechsgaard J."/>
        </authorList>
    </citation>
    <scope>NUCLEOTIDE SEQUENCE [LARGE SCALE GENOMIC DNA]</scope>
</reference>
<dbReference type="Proteomes" id="UP000054359">
    <property type="component" value="Unassembled WGS sequence"/>
</dbReference>
<evidence type="ECO:0000256" key="1">
    <source>
        <dbReference type="SAM" id="SignalP"/>
    </source>
</evidence>
<keyword evidence="3" id="KW-1185">Reference proteome</keyword>
<keyword evidence="1" id="KW-0732">Signal</keyword>
<protein>
    <recommendedName>
        <fullName evidence="4">Secreted protein</fullName>
    </recommendedName>
</protein>
<accession>A0A087UEY1</accession>
<organism evidence="2 3">
    <name type="scientific">Stegodyphus mimosarum</name>
    <name type="common">African social velvet spider</name>
    <dbReference type="NCBI Taxonomy" id="407821"/>
    <lineage>
        <taxon>Eukaryota</taxon>
        <taxon>Metazoa</taxon>
        <taxon>Ecdysozoa</taxon>
        <taxon>Arthropoda</taxon>
        <taxon>Chelicerata</taxon>
        <taxon>Arachnida</taxon>
        <taxon>Araneae</taxon>
        <taxon>Araneomorphae</taxon>
        <taxon>Entelegynae</taxon>
        <taxon>Eresoidea</taxon>
        <taxon>Eresidae</taxon>
        <taxon>Stegodyphus</taxon>
    </lineage>
</organism>
<evidence type="ECO:0000313" key="3">
    <source>
        <dbReference type="Proteomes" id="UP000054359"/>
    </source>
</evidence>
<name>A0A087UEY1_STEMI</name>
<gene>
    <name evidence="2" type="ORF">X975_15641</name>
</gene>
<feature type="signal peptide" evidence="1">
    <location>
        <begin position="1"/>
        <end position="27"/>
    </location>
</feature>
<feature type="non-terminal residue" evidence="2">
    <location>
        <position position="154"/>
    </location>
</feature>
<sequence length="154" mass="16885">MMNIKRNIVISMTVLLLSLHLFPFITGFPSTKIGFLPSFMTKNSELLSIFIIPCLREIFRAGPSSDRSMSTLLSFAERPSVTSRDCIRYLTIRPLKTASVLLSKSGRLTPVIQSTTTCHFGSSFSNCFISCRTLLSALAVSSSSRGSFGSDVSE</sequence>
<proteinExistence type="predicted"/>
<dbReference type="EMBL" id="KK119518">
    <property type="protein sequence ID" value="KFM75920.1"/>
    <property type="molecule type" value="Genomic_DNA"/>
</dbReference>
<evidence type="ECO:0000313" key="2">
    <source>
        <dbReference type="EMBL" id="KFM75920.1"/>
    </source>
</evidence>